<dbReference type="Pfam" id="PF01966">
    <property type="entry name" value="HD"/>
    <property type="match status" value="1"/>
</dbReference>
<proteinExistence type="predicted"/>
<dbReference type="AlphaFoldDB" id="A0A382EP59"/>
<dbReference type="InterPro" id="IPR052567">
    <property type="entry name" value="OP_Dioxygenase"/>
</dbReference>
<organism evidence="2">
    <name type="scientific">marine metagenome</name>
    <dbReference type="NCBI Taxonomy" id="408172"/>
    <lineage>
        <taxon>unclassified sequences</taxon>
        <taxon>metagenomes</taxon>
        <taxon>ecological metagenomes</taxon>
    </lineage>
</organism>
<accession>A0A382EP59</accession>
<reference evidence="2" key="1">
    <citation type="submission" date="2018-05" db="EMBL/GenBank/DDBJ databases">
        <authorList>
            <person name="Lanie J.A."/>
            <person name="Ng W.-L."/>
            <person name="Kazmierczak K.M."/>
            <person name="Andrzejewski T.M."/>
            <person name="Davidsen T.M."/>
            <person name="Wayne K.J."/>
            <person name="Tettelin H."/>
            <person name="Glass J.I."/>
            <person name="Rusch D."/>
            <person name="Podicherti R."/>
            <person name="Tsui H.-C.T."/>
            <person name="Winkler M.E."/>
        </authorList>
    </citation>
    <scope>NUCLEOTIDE SEQUENCE</scope>
</reference>
<dbReference type="PANTHER" id="PTHR40202">
    <property type="match status" value="1"/>
</dbReference>
<name>A0A382EP59_9ZZZZ</name>
<dbReference type="PANTHER" id="PTHR40202:SF1">
    <property type="entry name" value="HD DOMAIN-CONTAINING PROTEIN"/>
    <property type="match status" value="1"/>
</dbReference>
<evidence type="ECO:0000259" key="1">
    <source>
        <dbReference type="Pfam" id="PF01966"/>
    </source>
</evidence>
<protein>
    <recommendedName>
        <fullName evidence="1">HD domain-containing protein</fullName>
    </recommendedName>
</protein>
<dbReference type="EMBL" id="UINC01045236">
    <property type="protein sequence ID" value="SVB51753.1"/>
    <property type="molecule type" value="Genomic_DNA"/>
</dbReference>
<sequence>MKQVKFSQMKDGDKEDYDLLSNFEDKHINGTADRVIRVLKSLDNSLGGYKISRLEHSLQTASRAKRDGSDEEMIVAALLHDIGDEIAPLNHSELAASVLKPFVSEKTRWIVEKHGLFQTYYYNHHYGQDRNLRDKYVGHPHFEDTINFCHKWDQASFDPNYKTMPLEEFIPMVGRIFNREPYKNY</sequence>
<dbReference type="InterPro" id="IPR003607">
    <property type="entry name" value="HD/PDEase_dom"/>
</dbReference>
<evidence type="ECO:0000313" key="2">
    <source>
        <dbReference type="EMBL" id="SVB51753.1"/>
    </source>
</evidence>
<dbReference type="SUPFAM" id="SSF109604">
    <property type="entry name" value="HD-domain/PDEase-like"/>
    <property type="match status" value="1"/>
</dbReference>
<gene>
    <name evidence="2" type="ORF">METZ01_LOCUS204607</name>
</gene>
<dbReference type="Gene3D" id="1.10.3210.10">
    <property type="entry name" value="Hypothetical protein af1432"/>
    <property type="match status" value="1"/>
</dbReference>
<dbReference type="InterPro" id="IPR006674">
    <property type="entry name" value="HD_domain"/>
</dbReference>
<feature type="domain" description="HD" evidence="1">
    <location>
        <begin position="53"/>
        <end position="134"/>
    </location>
</feature>
<dbReference type="CDD" id="cd00077">
    <property type="entry name" value="HDc"/>
    <property type="match status" value="1"/>
</dbReference>